<protein>
    <recommendedName>
        <fullName evidence="1">CxC3 like cysteine cluster domain-containing protein</fullName>
    </recommendedName>
</protein>
<comment type="caution">
    <text evidence="2">The sequence shown here is derived from an EMBL/GenBank/DDBJ whole genome shotgun (WGS) entry which is preliminary data.</text>
</comment>
<organism evidence="2 3">
    <name type="scientific">Daphnia magna</name>
    <dbReference type="NCBI Taxonomy" id="35525"/>
    <lineage>
        <taxon>Eukaryota</taxon>
        <taxon>Metazoa</taxon>
        <taxon>Ecdysozoa</taxon>
        <taxon>Arthropoda</taxon>
        <taxon>Crustacea</taxon>
        <taxon>Branchiopoda</taxon>
        <taxon>Diplostraca</taxon>
        <taxon>Cladocera</taxon>
        <taxon>Anomopoda</taxon>
        <taxon>Daphniidae</taxon>
        <taxon>Daphnia</taxon>
    </lineage>
</organism>
<keyword evidence="3" id="KW-1185">Reference proteome</keyword>
<accession>A0ABQ9ZHC1</accession>
<dbReference type="InterPro" id="IPR040564">
    <property type="entry name" value="CxC3-like"/>
</dbReference>
<dbReference type="PANTHER" id="PTHR33104:SF2">
    <property type="entry name" value="CXC3 LIKE CYSTEINE CLUSTER DOMAIN-CONTAINING PROTEIN"/>
    <property type="match status" value="1"/>
</dbReference>
<reference evidence="2 3" key="1">
    <citation type="journal article" date="2023" name="Nucleic Acids Res.">
        <title>The hologenome of Daphnia magna reveals possible DNA methylation and microbiome-mediated evolution of the host genome.</title>
        <authorList>
            <person name="Chaturvedi A."/>
            <person name="Li X."/>
            <person name="Dhandapani V."/>
            <person name="Marshall H."/>
            <person name="Kissane S."/>
            <person name="Cuenca-Cambronero M."/>
            <person name="Asole G."/>
            <person name="Calvet F."/>
            <person name="Ruiz-Romero M."/>
            <person name="Marangio P."/>
            <person name="Guigo R."/>
            <person name="Rago D."/>
            <person name="Mirbahai L."/>
            <person name="Eastwood N."/>
            <person name="Colbourne J.K."/>
            <person name="Zhou J."/>
            <person name="Mallon E."/>
            <person name="Orsini L."/>
        </authorList>
    </citation>
    <scope>NUCLEOTIDE SEQUENCE [LARGE SCALE GENOMIC DNA]</scope>
    <source>
        <strain evidence="2">LRV0_1</strain>
    </source>
</reference>
<evidence type="ECO:0000313" key="3">
    <source>
        <dbReference type="Proteomes" id="UP001234178"/>
    </source>
</evidence>
<feature type="domain" description="CxC3 like cysteine cluster" evidence="1">
    <location>
        <begin position="134"/>
        <end position="227"/>
    </location>
</feature>
<dbReference type="PANTHER" id="PTHR33104">
    <property type="entry name" value="SI:DKEY-29D5.2"/>
    <property type="match status" value="1"/>
</dbReference>
<evidence type="ECO:0000259" key="1">
    <source>
        <dbReference type="Pfam" id="PF18804"/>
    </source>
</evidence>
<gene>
    <name evidence="2" type="ORF">OUZ56_021414</name>
</gene>
<name>A0ABQ9ZHC1_9CRUS</name>
<evidence type="ECO:0000313" key="2">
    <source>
        <dbReference type="EMBL" id="KAK4012314.1"/>
    </source>
</evidence>
<dbReference type="Proteomes" id="UP001234178">
    <property type="component" value="Unassembled WGS sequence"/>
</dbReference>
<sequence>MLESEVQAMELLSAEVELSTSPLNSYNENERTRKTWRPRVSDQVCDWDNCKEEFYLSFVGSHAFVKNRCSKCFVELRFYIKCTACLDSYCYECDQRKHLTSPFHHRTFFSEMHSKVLLPTQFVDCNGGLINQENGILRAQCGPEKVAVITKEGRFDLTWTEFKCSSCTAVISAKQSDFVASGWWPGSPKTKTYLFSMNLLLMWNHLSHKTPGTSERKFLDTLGEISKLAGRSHVIDRHIFGMSNRYFQQMEHLIEVEIRLRKLFNCKACGKNPLAIHID</sequence>
<proteinExistence type="predicted"/>
<dbReference type="Pfam" id="PF18804">
    <property type="entry name" value="CxC3"/>
    <property type="match status" value="1"/>
</dbReference>
<dbReference type="EMBL" id="JAOYFB010000003">
    <property type="protein sequence ID" value="KAK4012314.1"/>
    <property type="molecule type" value="Genomic_DNA"/>
</dbReference>